<comment type="caution">
    <text evidence="5">The sequence shown here is derived from an EMBL/GenBank/DDBJ whole genome shotgun (WGS) entry which is preliminary data.</text>
</comment>
<keyword evidence="3" id="KW-0456">Lyase</keyword>
<dbReference type="OrthoDB" id="9774843at2"/>
<evidence type="ECO:0000256" key="4">
    <source>
        <dbReference type="RuleBase" id="RU003707"/>
    </source>
</evidence>
<dbReference type="PANTHER" id="PTHR11941">
    <property type="entry name" value="ENOYL-COA HYDRATASE-RELATED"/>
    <property type="match status" value="1"/>
</dbReference>
<name>A0A4Z0BVN4_9BURK</name>
<dbReference type="Proteomes" id="UP000298180">
    <property type="component" value="Unassembled WGS sequence"/>
</dbReference>
<evidence type="ECO:0000313" key="5">
    <source>
        <dbReference type="EMBL" id="TFZ02941.1"/>
    </source>
</evidence>
<dbReference type="InterPro" id="IPR014748">
    <property type="entry name" value="Enoyl-CoA_hydra_C"/>
</dbReference>
<dbReference type="GO" id="GO:0016829">
    <property type="term" value="F:lyase activity"/>
    <property type="evidence" value="ECO:0007669"/>
    <property type="project" value="UniProtKB-KW"/>
</dbReference>
<keyword evidence="6" id="KW-1185">Reference proteome</keyword>
<evidence type="ECO:0000256" key="1">
    <source>
        <dbReference type="ARBA" id="ARBA00005254"/>
    </source>
</evidence>
<evidence type="ECO:0000313" key="6">
    <source>
        <dbReference type="Proteomes" id="UP000298180"/>
    </source>
</evidence>
<reference evidence="5 6" key="1">
    <citation type="submission" date="2019-03" db="EMBL/GenBank/DDBJ databases">
        <title>Ramlibacter henchirensis DSM 14656, whole genome shotgun sequence.</title>
        <authorList>
            <person name="Zhang X."/>
            <person name="Feng G."/>
            <person name="Zhu H."/>
        </authorList>
    </citation>
    <scope>NUCLEOTIDE SEQUENCE [LARGE SCALE GENOMIC DNA]</scope>
    <source>
        <strain evidence="5 6">DSM 14656</strain>
    </source>
</reference>
<sequence length="253" mass="27221">MSELLLERRDGVLVMTMNRPEARNAMTQALASEMAAALDELESESALRIGVLTGAGGHFCSGMDLKAFLRGELPRIEGRGFGALTQAPPKKPLIAAVEGYALAGGFEMVLSCDLIVASRDAKFGLPEVKRGLAATAGGLMRLPRRIPYHVAMQYVLTGDLLPADRASQLGLVNELVEPGKALDAALDLAKKLLANGPLALVAAKRVVSESRDWSDSEMFERQKAYTAAVFESEDAKEGARAFAEKRPPIWRGR</sequence>
<dbReference type="Pfam" id="PF00378">
    <property type="entry name" value="ECH_1"/>
    <property type="match status" value="1"/>
</dbReference>
<organism evidence="5 6">
    <name type="scientific">Ramlibacter henchirensis</name>
    <dbReference type="NCBI Taxonomy" id="204072"/>
    <lineage>
        <taxon>Bacteria</taxon>
        <taxon>Pseudomonadati</taxon>
        <taxon>Pseudomonadota</taxon>
        <taxon>Betaproteobacteria</taxon>
        <taxon>Burkholderiales</taxon>
        <taxon>Comamonadaceae</taxon>
        <taxon>Ramlibacter</taxon>
    </lineage>
</organism>
<dbReference type="EMBL" id="SMLM01000002">
    <property type="protein sequence ID" value="TFZ02941.1"/>
    <property type="molecule type" value="Genomic_DNA"/>
</dbReference>
<dbReference type="AlphaFoldDB" id="A0A4Z0BVN4"/>
<comment type="similarity">
    <text evidence="1 4">Belongs to the enoyl-CoA hydratase/isomerase family.</text>
</comment>
<evidence type="ECO:0000256" key="2">
    <source>
        <dbReference type="ARBA" id="ARBA00023098"/>
    </source>
</evidence>
<accession>A0A4Z0BVN4</accession>
<dbReference type="Gene3D" id="1.10.12.10">
    <property type="entry name" value="Lyase 2-enoyl-coa Hydratase, Chain A, domain 2"/>
    <property type="match status" value="1"/>
</dbReference>
<dbReference type="PANTHER" id="PTHR11941:SF169">
    <property type="entry name" value="(7AS)-7A-METHYL-1,5-DIOXO-2,3,5,6,7,7A-HEXAHYDRO-1H-INDENE-CARBOXYL-COA HYDROLASE"/>
    <property type="match status" value="1"/>
</dbReference>
<dbReference type="InterPro" id="IPR018376">
    <property type="entry name" value="Enoyl-CoA_hyd/isom_CS"/>
</dbReference>
<dbReference type="RefSeq" id="WP_135264466.1">
    <property type="nucleotide sequence ID" value="NZ_SMLM01000002.1"/>
</dbReference>
<keyword evidence="2" id="KW-0443">Lipid metabolism</keyword>
<dbReference type="SUPFAM" id="SSF52096">
    <property type="entry name" value="ClpP/crotonase"/>
    <property type="match status" value="1"/>
</dbReference>
<protein>
    <submittedName>
        <fullName evidence="5">Crotonase/enoyl-CoA hydratase family protein</fullName>
    </submittedName>
</protein>
<dbReference type="NCBIfam" id="NF006100">
    <property type="entry name" value="PRK08252.1"/>
    <property type="match status" value="1"/>
</dbReference>
<gene>
    <name evidence="5" type="ORF">EZ313_17075</name>
</gene>
<proteinExistence type="inferred from homology"/>
<evidence type="ECO:0000256" key="3">
    <source>
        <dbReference type="ARBA" id="ARBA00023239"/>
    </source>
</evidence>
<dbReference type="InterPro" id="IPR001753">
    <property type="entry name" value="Enoyl-CoA_hydra/iso"/>
</dbReference>
<dbReference type="GO" id="GO:0006635">
    <property type="term" value="P:fatty acid beta-oxidation"/>
    <property type="evidence" value="ECO:0007669"/>
    <property type="project" value="TreeGrafter"/>
</dbReference>
<dbReference type="Gene3D" id="3.90.226.10">
    <property type="entry name" value="2-enoyl-CoA Hydratase, Chain A, domain 1"/>
    <property type="match status" value="1"/>
</dbReference>
<dbReference type="PROSITE" id="PS00166">
    <property type="entry name" value="ENOYL_COA_HYDRATASE"/>
    <property type="match status" value="1"/>
</dbReference>
<dbReference type="CDD" id="cd06558">
    <property type="entry name" value="crotonase-like"/>
    <property type="match status" value="1"/>
</dbReference>
<dbReference type="InterPro" id="IPR029045">
    <property type="entry name" value="ClpP/crotonase-like_dom_sf"/>
</dbReference>